<dbReference type="SUPFAM" id="SSF57701">
    <property type="entry name" value="Zn2/Cys6 DNA-binding domain"/>
    <property type="match status" value="1"/>
</dbReference>
<keyword evidence="1" id="KW-0539">Nucleus</keyword>
<feature type="domain" description="Zn(2)-C6 fungal-type" evidence="2">
    <location>
        <begin position="9"/>
        <end position="37"/>
    </location>
</feature>
<dbReference type="InterPro" id="IPR001138">
    <property type="entry name" value="Zn2Cys6_DnaBD"/>
</dbReference>
<evidence type="ECO:0000313" key="4">
    <source>
        <dbReference type="Proteomes" id="UP000326757"/>
    </source>
</evidence>
<name>A0A5N6JX85_MONLA</name>
<comment type="caution">
    <text evidence="3">The sequence shown here is derived from an EMBL/GenBank/DDBJ whole genome shotgun (WGS) entry which is preliminary data.</text>
</comment>
<organism evidence="3 4">
    <name type="scientific">Monilinia laxa</name>
    <name type="common">Brown rot fungus</name>
    <name type="synonym">Sclerotinia laxa</name>
    <dbReference type="NCBI Taxonomy" id="61186"/>
    <lineage>
        <taxon>Eukaryota</taxon>
        <taxon>Fungi</taxon>
        <taxon>Dikarya</taxon>
        <taxon>Ascomycota</taxon>
        <taxon>Pezizomycotina</taxon>
        <taxon>Leotiomycetes</taxon>
        <taxon>Helotiales</taxon>
        <taxon>Sclerotiniaceae</taxon>
        <taxon>Monilinia</taxon>
    </lineage>
</organism>
<dbReference type="InterPro" id="IPR053178">
    <property type="entry name" value="Osmoadaptation_assoc"/>
</dbReference>
<dbReference type="PROSITE" id="PS50048">
    <property type="entry name" value="ZN2_CY6_FUNGAL_2"/>
    <property type="match status" value="1"/>
</dbReference>
<dbReference type="GO" id="GO:0008270">
    <property type="term" value="F:zinc ion binding"/>
    <property type="evidence" value="ECO:0007669"/>
    <property type="project" value="InterPro"/>
</dbReference>
<proteinExistence type="predicted"/>
<keyword evidence="4" id="KW-1185">Reference proteome</keyword>
<dbReference type="CDD" id="cd00067">
    <property type="entry name" value="GAL4"/>
    <property type="match status" value="1"/>
</dbReference>
<dbReference type="SMART" id="SM00066">
    <property type="entry name" value="GAL4"/>
    <property type="match status" value="1"/>
</dbReference>
<dbReference type="GO" id="GO:0000981">
    <property type="term" value="F:DNA-binding transcription factor activity, RNA polymerase II-specific"/>
    <property type="evidence" value="ECO:0007669"/>
    <property type="project" value="InterPro"/>
</dbReference>
<dbReference type="Gene3D" id="4.10.240.10">
    <property type="entry name" value="Zn(2)-C6 fungal-type DNA-binding domain"/>
    <property type="match status" value="1"/>
</dbReference>
<evidence type="ECO:0000259" key="2">
    <source>
        <dbReference type="PROSITE" id="PS50048"/>
    </source>
</evidence>
<dbReference type="EMBL" id="VIGI01000011">
    <property type="protein sequence ID" value="KAB8293772.1"/>
    <property type="molecule type" value="Genomic_DNA"/>
</dbReference>
<dbReference type="InterPro" id="IPR036864">
    <property type="entry name" value="Zn2-C6_fun-type_DNA-bd_sf"/>
</dbReference>
<dbReference type="Pfam" id="PF00172">
    <property type="entry name" value="Zn_clus"/>
    <property type="match status" value="1"/>
</dbReference>
<sequence length="309" mass="34313">MVGVATSKRCDNCRKRKKKCGEQRPSCAECIRSGWGCPGHLRFQSETLCASLLLQICELAVNVDKGKWSDLARGTAQLIQARGVHRYTDGFDLGMLESQLSYIVVQSAKSREDCFLHQPEWRVLLTTTSSWPSNAITPTELKSLKLRVELCSQLFQLPSILEEASSYDNRPSGSTSALDPILTNKTHRMYSNMKIWLHHAVEPHLISTPSNTTHDTIKYPDTIAGVVDCVANTTLLTLDKLLCLLYHGNISTHPINTLASPATVENWYRRASTAFEFVQTESTFAAKPLGIGISQFQSSIPKPLAMMNA</sequence>
<evidence type="ECO:0000313" key="3">
    <source>
        <dbReference type="EMBL" id="KAB8293772.1"/>
    </source>
</evidence>
<dbReference type="PANTHER" id="PTHR38111">
    <property type="entry name" value="ZN(2)-C6 FUNGAL-TYPE DOMAIN-CONTAINING PROTEIN-RELATED"/>
    <property type="match status" value="1"/>
</dbReference>
<dbReference type="OrthoDB" id="4314040at2759"/>
<accession>A0A5N6JX85</accession>
<protein>
    <recommendedName>
        <fullName evidence="2">Zn(2)-C6 fungal-type domain-containing protein</fullName>
    </recommendedName>
</protein>
<evidence type="ECO:0000256" key="1">
    <source>
        <dbReference type="ARBA" id="ARBA00023242"/>
    </source>
</evidence>
<gene>
    <name evidence="3" type="ORF">EYC80_009257</name>
</gene>
<dbReference type="AlphaFoldDB" id="A0A5N6JX85"/>
<reference evidence="3 4" key="1">
    <citation type="submission" date="2019-06" db="EMBL/GenBank/DDBJ databases">
        <title>Genome Sequence of the Brown Rot Fungal Pathogen Monilinia laxa.</title>
        <authorList>
            <person name="De Miccolis Angelini R.M."/>
            <person name="Landi L."/>
            <person name="Abate D."/>
            <person name="Pollastro S."/>
            <person name="Romanazzi G."/>
            <person name="Faretra F."/>
        </authorList>
    </citation>
    <scope>NUCLEOTIDE SEQUENCE [LARGE SCALE GENOMIC DNA]</scope>
    <source>
        <strain evidence="3 4">Mlax316</strain>
    </source>
</reference>
<dbReference type="Proteomes" id="UP000326757">
    <property type="component" value="Unassembled WGS sequence"/>
</dbReference>